<organism evidence="1 2">
    <name type="scientific">Rotaria sordida</name>
    <dbReference type="NCBI Taxonomy" id="392033"/>
    <lineage>
        <taxon>Eukaryota</taxon>
        <taxon>Metazoa</taxon>
        <taxon>Spiralia</taxon>
        <taxon>Gnathifera</taxon>
        <taxon>Rotifera</taxon>
        <taxon>Eurotatoria</taxon>
        <taxon>Bdelloidea</taxon>
        <taxon>Philodinida</taxon>
        <taxon>Philodinidae</taxon>
        <taxon>Rotaria</taxon>
    </lineage>
</organism>
<proteinExistence type="predicted"/>
<reference evidence="1" key="1">
    <citation type="submission" date="2021-02" db="EMBL/GenBank/DDBJ databases">
        <authorList>
            <person name="Nowell W R."/>
        </authorList>
    </citation>
    <scope>NUCLEOTIDE SEQUENCE</scope>
</reference>
<name>A0A820FZW4_9BILA</name>
<comment type="caution">
    <text evidence="1">The sequence shown here is derived from an EMBL/GenBank/DDBJ whole genome shotgun (WGS) entry which is preliminary data.</text>
</comment>
<protein>
    <submittedName>
        <fullName evidence="1">Uncharacterized protein</fullName>
    </submittedName>
</protein>
<dbReference type="Proteomes" id="UP000663836">
    <property type="component" value="Unassembled WGS sequence"/>
</dbReference>
<dbReference type="EMBL" id="CAJOBD010026890">
    <property type="protein sequence ID" value="CAF4269614.1"/>
    <property type="molecule type" value="Genomic_DNA"/>
</dbReference>
<sequence length="67" mass="7439">MNDKIQEQVTEIYENQLATNVNENNANKISNEDEMRPAKVSIGVGRDVTSAIRTKQQTIATTIGDEC</sequence>
<evidence type="ECO:0000313" key="2">
    <source>
        <dbReference type="Proteomes" id="UP000663836"/>
    </source>
</evidence>
<evidence type="ECO:0000313" key="1">
    <source>
        <dbReference type="EMBL" id="CAF4269614.1"/>
    </source>
</evidence>
<feature type="non-terminal residue" evidence="1">
    <location>
        <position position="1"/>
    </location>
</feature>
<dbReference type="AlphaFoldDB" id="A0A820FZW4"/>
<gene>
    <name evidence="1" type="ORF">JBS370_LOCUS39381</name>
</gene>
<accession>A0A820FZW4</accession>